<accession>A0AAD9Y9N2</accession>
<evidence type="ECO:0000313" key="3">
    <source>
        <dbReference type="EMBL" id="KAK2749358.1"/>
    </source>
</evidence>
<protein>
    <recommendedName>
        <fullName evidence="2">NACHT domain-containing protein</fullName>
    </recommendedName>
</protein>
<dbReference type="InterPro" id="IPR056884">
    <property type="entry name" value="NPHP3-like_N"/>
</dbReference>
<sequence length="500" mass="57264">MDPLNAVGLAAGILQFVEFTAKLVNDGRQIYHSAQGATLENCDLEAVTQSLVVLTEGISRYHTRYDSKGRLQNSASDIDAPTEQSINKLGTSCQDIAKELLDALEQLKAPNNRSRWESIVEALKTVWARSKIQELRHRLDQYRVAIHTALLVSTRIDMSNMTADIKKLRRKDEMGILKAEVLEAVQRCRTESIPGNYGGYAHIMRSLEKMTAKEKDLSMQARLLQQLSFQDQPEREHRIVKAHAKTFRWIWTDPTGQLNKPWSHFPAWLEGNDDKLYWMTGKAGSGKSTLMKYVVHQERCDESLRRWSGQMPLIVTRFYLWNSGSEHQMSQEGLIRAILHDALSQHPELIPKVLSKRWQRYQLFGSDVRVWKTSELEESFEALAKSAEGSFKLCLFVDGLDEFNGEHDLLIRLFRMAISFPNVKACLSSRPWPIFEEAFEQEPSLRLEDITYPDIIKYITDHLTANTGYAALRRKEPGFSSTLIENIAKKSSEIVFPTFN</sequence>
<dbReference type="SUPFAM" id="SSF52540">
    <property type="entry name" value="P-loop containing nucleoside triphosphate hydrolases"/>
    <property type="match status" value="1"/>
</dbReference>
<evidence type="ECO:0000256" key="1">
    <source>
        <dbReference type="ARBA" id="ARBA00022737"/>
    </source>
</evidence>
<keyword evidence="4" id="KW-1185">Reference proteome</keyword>
<dbReference type="PROSITE" id="PS50837">
    <property type="entry name" value="NACHT"/>
    <property type="match status" value="1"/>
</dbReference>
<organism evidence="3 4">
    <name type="scientific">Colletotrichum kahawae</name>
    <name type="common">Coffee berry disease fungus</name>
    <dbReference type="NCBI Taxonomy" id="34407"/>
    <lineage>
        <taxon>Eukaryota</taxon>
        <taxon>Fungi</taxon>
        <taxon>Dikarya</taxon>
        <taxon>Ascomycota</taxon>
        <taxon>Pezizomycotina</taxon>
        <taxon>Sordariomycetes</taxon>
        <taxon>Hypocreomycetidae</taxon>
        <taxon>Glomerellales</taxon>
        <taxon>Glomerellaceae</taxon>
        <taxon>Colletotrichum</taxon>
        <taxon>Colletotrichum gloeosporioides species complex</taxon>
    </lineage>
</organism>
<dbReference type="EMBL" id="VYYT01000277">
    <property type="protein sequence ID" value="KAK2749358.1"/>
    <property type="molecule type" value="Genomic_DNA"/>
</dbReference>
<dbReference type="Gene3D" id="3.40.50.300">
    <property type="entry name" value="P-loop containing nucleotide triphosphate hydrolases"/>
    <property type="match status" value="1"/>
</dbReference>
<dbReference type="InterPro" id="IPR027417">
    <property type="entry name" value="P-loop_NTPase"/>
</dbReference>
<dbReference type="InterPro" id="IPR007111">
    <property type="entry name" value="NACHT_NTPase"/>
</dbReference>
<evidence type="ECO:0000313" key="4">
    <source>
        <dbReference type="Proteomes" id="UP001281614"/>
    </source>
</evidence>
<comment type="caution">
    <text evidence="3">The sequence shown here is derived from an EMBL/GenBank/DDBJ whole genome shotgun (WGS) entry which is preliminary data.</text>
</comment>
<name>A0AAD9Y9N2_COLKA</name>
<reference evidence="3" key="1">
    <citation type="submission" date="2023-02" db="EMBL/GenBank/DDBJ databases">
        <title>Colletotrichum kahawae CIFC_Que2 genome sequencing and assembly.</title>
        <authorList>
            <person name="Baroncelli R."/>
        </authorList>
    </citation>
    <scope>NUCLEOTIDE SEQUENCE</scope>
    <source>
        <strain evidence="3">CIFC_Que2</strain>
    </source>
</reference>
<evidence type="ECO:0000259" key="2">
    <source>
        <dbReference type="PROSITE" id="PS50837"/>
    </source>
</evidence>
<dbReference type="Proteomes" id="UP001281614">
    <property type="component" value="Unassembled WGS sequence"/>
</dbReference>
<proteinExistence type="predicted"/>
<gene>
    <name evidence="3" type="ORF">CKAH01_18028</name>
</gene>
<keyword evidence="1" id="KW-0677">Repeat</keyword>
<dbReference type="AlphaFoldDB" id="A0AAD9Y9N2"/>
<dbReference type="PANTHER" id="PTHR10039">
    <property type="entry name" value="AMELOGENIN"/>
    <property type="match status" value="1"/>
</dbReference>
<dbReference type="PANTHER" id="PTHR10039:SF5">
    <property type="entry name" value="NACHT DOMAIN-CONTAINING PROTEIN"/>
    <property type="match status" value="1"/>
</dbReference>
<dbReference type="Pfam" id="PF24883">
    <property type="entry name" value="NPHP3_N"/>
    <property type="match status" value="1"/>
</dbReference>
<feature type="domain" description="NACHT" evidence="2">
    <location>
        <begin position="275"/>
        <end position="431"/>
    </location>
</feature>